<accession>D5H611</accession>
<dbReference type="HOGENOM" id="CLU_2332037_0_0_10"/>
<reference evidence="2" key="2">
    <citation type="submission" date="2010-04" db="EMBL/GenBank/DDBJ databases">
        <title>Genome sequence of Salinibacter ruber M8.</title>
        <authorList>
            <consortium name="Genoscope"/>
        </authorList>
    </citation>
    <scope>NUCLEOTIDE SEQUENCE [LARGE SCALE GENOMIC DNA]</scope>
    <source>
        <strain evidence="2">M8</strain>
    </source>
</reference>
<dbReference type="Proteomes" id="UP000000933">
    <property type="component" value="Chromosome"/>
</dbReference>
<evidence type="ECO:0000313" key="1">
    <source>
        <dbReference type="EMBL" id="CBH23466.1"/>
    </source>
</evidence>
<gene>
    <name evidence="1" type="ordered locus">SRM_00545</name>
</gene>
<dbReference type="EMBL" id="FP565814">
    <property type="protein sequence ID" value="CBH23466.1"/>
    <property type="molecule type" value="Genomic_DNA"/>
</dbReference>
<evidence type="ECO:0000313" key="2">
    <source>
        <dbReference type="Proteomes" id="UP000000933"/>
    </source>
</evidence>
<dbReference type="KEGG" id="srm:SRM_00545"/>
<reference evidence="1 2" key="1">
    <citation type="journal article" date="2010" name="ISME J.">
        <title>Fine-scale evolution: genomic, phenotypic and ecological differentiation in two coexisting Salinibacter ruber strains.</title>
        <authorList>
            <person name="Pena A."/>
            <person name="Teeling H."/>
            <person name="Huerta-Cepas J."/>
            <person name="Santos F."/>
            <person name="Yarza P."/>
            <person name="Brito-Echeverria J."/>
            <person name="Lucio M."/>
            <person name="Schmitt-Kopplin P."/>
            <person name="Meseguer I."/>
            <person name="Schenowitz C."/>
            <person name="Dossat C."/>
            <person name="Barbe V."/>
            <person name="Dopazo J."/>
            <person name="Rossello-Mora R."/>
            <person name="Schuler M."/>
            <person name="Glockner F.O."/>
            <person name="Amann R."/>
            <person name="Gabaldon T."/>
            <person name="Anton J."/>
        </authorList>
    </citation>
    <scope>NUCLEOTIDE SEQUENCE [LARGE SCALE GENOMIC DNA]</scope>
    <source>
        <strain evidence="1 2">M8</strain>
    </source>
</reference>
<sequence>MAPAAASLIQRPRAAGERARLRSGDWGRNYDAVRDRLRGEGAGHVVGCGSRTTNRLPTCFSASTSIVPFIGFVKRGAGCLPSGGPEHEDYRFFLGSTL</sequence>
<proteinExistence type="predicted"/>
<protein>
    <submittedName>
        <fullName evidence="1">Uncharacterized protein</fullName>
    </submittedName>
</protein>
<name>D5H611_SALRM</name>
<dbReference type="AlphaFoldDB" id="D5H611"/>
<organism evidence="1 2">
    <name type="scientific">Salinibacter ruber (strain M8)</name>
    <dbReference type="NCBI Taxonomy" id="761659"/>
    <lineage>
        <taxon>Bacteria</taxon>
        <taxon>Pseudomonadati</taxon>
        <taxon>Rhodothermota</taxon>
        <taxon>Rhodothermia</taxon>
        <taxon>Rhodothermales</taxon>
        <taxon>Salinibacteraceae</taxon>
        <taxon>Salinibacter</taxon>
    </lineage>
</organism>